<protein>
    <submittedName>
        <fullName evidence="1">Uncharacterized protein</fullName>
    </submittedName>
</protein>
<dbReference type="Proteomes" id="UP000055024">
    <property type="component" value="Unassembled WGS sequence"/>
</dbReference>
<proteinExistence type="predicted"/>
<evidence type="ECO:0000313" key="2">
    <source>
        <dbReference type="Proteomes" id="UP000055024"/>
    </source>
</evidence>
<reference evidence="1 2" key="1">
    <citation type="submission" date="2015-01" db="EMBL/GenBank/DDBJ databases">
        <title>Evolution of Trichinella species and genotypes.</title>
        <authorList>
            <person name="Korhonen P.K."/>
            <person name="Edoardo P."/>
            <person name="Giuseppe L.R."/>
            <person name="Gasser R.B."/>
        </authorList>
    </citation>
    <scope>NUCLEOTIDE SEQUENCE [LARGE SCALE GENOMIC DNA]</scope>
    <source>
        <strain evidence="1">ISS1029</strain>
    </source>
</reference>
<dbReference type="AlphaFoldDB" id="A0A0V1HWJ8"/>
<dbReference type="EMBL" id="JYDP01000019">
    <property type="protein sequence ID" value="KRZ15123.1"/>
    <property type="molecule type" value="Genomic_DNA"/>
</dbReference>
<sequence>MWRSDKKRKRNIITSITCISFASGTDLEISNVYVVSHYCSYMVMDMKHQFDKRLAEIVKEKPVNKVIYSQAIYDKIFFGSKQKVRLLRVIITSRDHLNDSC</sequence>
<accession>A0A0V1HWJ8</accession>
<keyword evidence="2" id="KW-1185">Reference proteome</keyword>
<comment type="caution">
    <text evidence="1">The sequence shown here is derived from an EMBL/GenBank/DDBJ whole genome shotgun (WGS) entry which is preliminary data.</text>
</comment>
<evidence type="ECO:0000313" key="1">
    <source>
        <dbReference type="EMBL" id="KRZ15123.1"/>
    </source>
</evidence>
<gene>
    <name evidence="1" type="ORF">T11_1595</name>
</gene>
<organism evidence="1 2">
    <name type="scientific">Trichinella zimbabwensis</name>
    <dbReference type="NCBI Taxonomy" id="268475"/>
    <lineage>
        <taxon>Eukaryota</taxon>
        <taxon>Metazoa</taxon>
        <taxon>Ecdysozoa</taxon>
        <taxon>Nematoda</taxon>
        <taxon>Enoplea</taxon>
        <taxon>Dorylaimia</taxon>
        <taxon>Trichinellida</taxon>
        <taxon>Trichinellidae</taxon>
        <taxon>Trichinella</taxon>
    </lineage>
</organism>
<name>A0A0V1HWJ8_9BILA</name>